<dbReference type="InterPro" id="IPR008207">
    <property type="entry name" value="Sig_transdc_His_kin_Hpt_dom"/>
</dbReference>
<sequence>MELMNLSKIDNLAQEIGEENVPVLVEIFLGELDTYRANLSNEAYGDKLEYLKEISHALKSSAASFGADQLCAKAVDIDSRAKQGTTIDETLDTAIMIDLIQHTRQSYSQLIA</sequence>
<evidence type="ECO:0000313" key="7">
    <source>
        <dbReference type="EMBL" id="AGE97296.1"/>
    </source>
</evidence>
<keyword evidence="3 5" id="KW-0597">Phosphoprotein</keyword>
<reference evidence="9 11" key="5">
    <citation type="submission" date="2018-06" db="EMBL/GenBank/DDBJ databases">
        <authorList>
            <consortium name="Pathogen Informatics"/>
            <person name="Doyle S."/>
        </authorList>
    </citation>
    <scope>NUCLEOTIDE SEQUENCE [LARGE SCALE GENOMIC DNA]</scope>
    <source>
        <strain evidence="9 11">NCTC11327</strain>
    </source>
</reference>
<dbReference type="RefSeq" id="WP_020327928.1">
    <property type="nucleotide sequence ID" value="NZ_AP028128.1"/>
</dbReference>
<keyword evidence="4" id="KW-0902">Two-component regulatory system</keyword>
<evidence type="ECO:0000256" key="1">
    <source>
        <dbReference type="ARBA" id="ARBA00011245"/>
    </source>
</evidence>
<dbReference type="InterPro" id="IPR036641">
    <property type="entry name" value="HPT_dom_sf"/>
</dbReference>
<protein>
    <recommendedName>
        <fullName evidence="2">Phosphorelay protein LuxU</fullName>
    </recommendedName>
</protein>
<dbReference type="AlphaFoldDB" id="M1KCL0"/>
<organism evidence="7">
    <name type="scientific">Vibrio fluvialis</name>
    <dbReference type="NCBI Taxonomy" id="676"/>
    <lineage>
        <taxon>Bacteria</taxon>
        <taxon>Pseudomonadati</taxon>
        <taxon>Pseudomonadota</taxon>
        <taxon>Gammaproteobacteria</taxon>
        <taxon>Vibrionales</taxon>
        <taxon>Vibrionaceae</taxon>
        <taxon>Vibrio</taxon>
    </lineage>
</organism>
<evidence type="ECO:0000256" key="2">
    <source>
        <dbReference type="ARBA" id="ARBA00017260"/>
    </source>
</evidence>
<dbReference type="EMBL" id="CP014035">
    <property type="protein sequence ID" value="AMF94946.1"/>
    <property type="molecule type" value="Genomic_DNA"/>
</dbReference>
<dbReference type="GeneID" id="29386128"/>
<dbReference type="KEGG" id="vfl:AL536_16005"/>
<evidence type="ECO:0000313" key="10">
    <source>
        <dbReference type="Proteomes" id="UP000057088"/>
    </source>
</evidence>
<accession>M1KCL0</accession>
<dbReference type="InterPro" id="IPR053403">
    <property type="entry name" value="QS_phosphorelay_intermediate"/>
</dbReference>
<dbReference type="SUPFAM" id="SSF47226">
    <property type="entry name" value="Histidine-containing phosphotransfer domain, HPT domain"/>
    <property type="match status" value="1"/>
</dbReference>
<name>M1KCL0_VIBFL</name>
<evidence type="ECO:0000259" key="6">
    <source>
        <dbReference type="PROSITE" id="PS50894"/>
    </source>
</evidence>
<gene>
    <name evidence="7" type="primary">luxU</name>
    <name evidence="8" type="ORF">AL536_16005</name>
    <name evidence="9" type="ORF">NCTC11327_01953</name>
</gene>
<comment type="subunit">
    <text evidence="1">Monomer.</text>
</comment>
<feature type="modified residue" description="Phosphohistidine" evidence="5">
    <location>
        <position position="56"/>
    </location>
</feature>
<feature type="domain" description="HPt" evidence="6">
    <location>
        <begin position="17"/>
        <end position="112"/>
    </location>
</feature>
<dbReference type="GO" id="GO:0000160">
    <property type="term" value="P:phosphorelay signal transduction system"/>
    <property type="evidence" value="ECO:0007669"/>
    <property type="project" value="UniProtKB-KW"/>
</dbReference>
<dbReference type="EMBL" id="UHIP01000001">
    <property type="protein sequence ID" value="SUP26432.1"/>
    <property type="molecule type" value="Genomic_DNA"/>
</dbReference>
<keyword evidence="10" id="KW-1185">Reference proteome</keyword>
<reference evidence="7" key="2">
    <citation type="journal article" date="2013" name="J. Bacteriol.">
        <title>Quorum Sensing Regulatory Cascades Control Vibrio fluvialis Pathogenesis.</title>
        <authorList>
            <person name="Wang Y."/>
            <person name="Wang H."/>
            <person name="Liang W."/>
            <person name="Hay A.J."/>
            <person name="Zhong Z."/>
            <person name="Kan B."/>
            <person name="Zhu J."/>
        </authorList>
    </citation>
    <scope>NUCLEOTIDE SEQUENCE</scope>
    <source>
        <strain evidence="7">XJ85003</strain>
    </source>
</reference>
<evidence type="ECO:0000313" key="11">
    <source>
        <dbReference type="Proteomes" id="UP000254626"/>
    </source>
</evidence>
<proteinExistence type="predicted"/>
<dbReference type="PROSITE" id="PS50894">
    <property type="entry name" value="HPT"/>
    <property type="match status" value="1"/>
</dbReference>
<evidence type="ECO:0000256" key="3">
    <source>
        <dbReference type="ARBA" id="ARBA00022553"/>
    </source>
</evidence>
<reference evidence="10" key="3">
    <citation type="submission" date="2015-12" db="EMBL/GenBank/DDBJ databases">
        <title>FDA dAtabase for Regulatory Grade micrObial Sequences (FDA-ARGOS): Supporting development and validation of Infectious Disease Dx tests.</title>
        <authorList>
            <person name="Hoffmann M."/>
            <person name="Allard M."/>
            <person name="Evans P."/>
            <person name="Brown E."/>
            <person name="Tallon L.J."/>
            <person name="Sadzewicz L."/>
            <person name="Sengamalay N."/>
            <person name="Ott S."/>
            <person name="Godinez A."/>
            <person name="Nagaraj S."/>
            <person name="Vyas G."/>
            <person name="Aluvathingal J."/>
            <person name="Nadendla S."/>
            <person name="Geyer C."/>
            <person name="Sichtig H."/>
        </authorList>
    </citation>
    <scope>NUCLEOTIDE SEQUENCE [LARGE SCALE GENOMIC DNA]</scope>
    <source>
        <strain evidence="10">ATCC 33809</strain>
    </source>
</reference>
<dbReference type="NCBIfam" id="NF041948">
    <property type="entry name" value="Phrelay_LuxU_Vib"/>
    <property type="match status" value="1"/>
</dbReference>
<dbReference type="Gene3D" id="1.20.120.160">
    <property type="entry name" value="HPT domain"/>
    <property type="match status" value="1"/>
</dbReference>
<dbReference type="OrthoDB" id="6313555at2"/>
<reference evidence="8" key="4">
    <citation type="submission" date="2018-01" db="EMBL/GenBank/DDBJ databases">
        <title>FDA dAtabase for Regulatory Grade micrObial Sequences (FDA-ARGOS): Supporting development and validation of Infectious Disease Dx tests.</title>
        <authorList>
            <person name="Hoffmann M."/>
            <person name="Allard M."/>
            <person name="Evans P."/>
            <person name="Brown E."/>
            <person name="Tallon L."/>
            <person name="Sadzewicz L."/>
            <person name="Sengamalay N."/>
            <person name="Ott S."/>
            <person name="Godinez A."/>
            <person name="Nagaraj S."/>
            <person name="Vyas G."/>
            <person name="Aluvathingal J."/>
            <person name="Nadendla S."/>
            <person name="Geyer C."/>
            <person name="Sichtig H."/>
        </authorList>
    </citation>
    <scope>NUCLEOTIDE SEQUENCE</scope>
    <source>
        <strain evidence="8">ATCC 33809</strain>
    </source>
</reference>
<evidence type="ECO:0000256" key="5">
    <source>
        <dbReference type="PROSITE-ProRule" id="PRU00110"/>
    </source>
</evidence>
<evidence type="ECO:0000256" key="4">
    <source>
        <dbReference type="ARBA" id="ARBA00023012"/>
    </source>
</evidence>
<evidence type="ECO:0000313" key="9">
    <source>
        <dbReference type="EMBL" id="SUP26432.1"/>
    </source>
</evidence>
<dbReference type="Proteomes" id="UP000057088">
    <property type="component" value="Chromosome 2"/>
</dbReference>
<evidence type="ECO:0000313" key="8">
    <source>
        <dbReference type="EMBL" id="AMF94946.1"/>
    </source>
</evidence>
<dbReference type="Proteomes" id="UP000254626">
    <property type="component" value="Unassembled WGS sequence"/>
</dbReference>
<dbReference type="EMBL" id="KC153057">
    <property type="protein sequence ID" value="AGE97296.1"/>
    <property type="molecule type" value="Genomic_DNA"/>
</dbReference>
<reference evidence="7" key="1">
    <citation type="submission" date="2012-11" db="EMBL/GenBank/DDBJ databases">
        <authorList>
            <person name="Wang Y.D."/>
        </authorList>
    </citation>
    <scope>NUCLEOTIDE SEQUENCE</scope>
    <source>
        <strain evidence="7">XJ85003</strain>
    </source>
</reference>
<dbReference type="Pfam" id="PF01627">
    <property type="entry name" value="Hpt"/>
    <property type="match status" value="1"/>
</dbReference>
<dbReference type="GO" id="GO:0004672">
    <property type="term" value="F:protein kinase activity"/>
    <property type="evidence" value="ECO:0007669"/>
    <property type="project" value="UniProtKB-ARBA"/>
</dbReference>